<evidence type="ECO:0000313" key="1">
    <source>
        <dbReference type="EMBL" id="MCD1294336.1"/>
    </source>
</evidence>
<accession>A0AAP2RCH5</accession>
<dbReference type="RefSeq" id="WP_230741164.1">
    <property type="nucleotide sequence ID" value="NZ_PGCK01000003.1"/>
</dbReference>
<name>A0AAP2RCH5_9EURY</name>
<dbReference type="AlphaFoldDB" id="A0AAP2RCH5"/>
<reference evidence="1 2" key="1">
    <citation type="submission" date="2017-11" db="EMBL/GenBank/DDBJ databases">
        <title>Isolation and Characterization of Family Methanocellaceae Species from Potential Methane Hydrate Area Offshore Southwestern Taiwan.</title>
        <authorList>
            <person name="Zhang W.-L."/>
            <person name="Chen W.-C."/>
            <person name="Lai M.-C."/>
            <person name="Chen S.-C."/>
        </authorList>
    </citation>
    <scope>NUCLEOTIDE SEQUENCE [LARGE SCALE GENOMIC DNA]</scope>
    <source>
        <strain evidence="1 2">CWC-04</strain>
    </source>
</reference>
<dbReference type="EMBL" id="PGCK01000003">
    <property type="protein sequence ID" value="MCD1294336.1"/>
    <property type="molecule type" value="Genomic_DNA"/>
</dbReference>
<dbReference type="Proteomes" id="UP001320159">
    <property type="component" value="Unassembled WGS sequence"/>
</dbReference>
<organism evidence="1 2">
    <name type="scientific">Methanooceanicella nereidis</name>
    <dbReference type="NCBI Taxonomy" id="2052831"/>
    <lineage>
        <taxon>Archaea</taxon>
        <taxon>Methanobacteriati</taxon>
        <taxon>Methanobacteriota</taxon>
        <taxon>Stenosarchaea group</taxon>
        <taxon>Methanomicrobia</taxon>
        <taxon>Methanocellales</taxon>
        <taxon>Methanocellaceae</taxon>
        <taxon>Methanooceanicella</taxon>
    </lineage>
</organism>
<keyword evidence="2" id="KW-1185">Reference proteome</keyword>
<proteinExistence type="predicted"/>
<gene>
    <name evidence="1" type="ORF">CUJ83_04900</name>
</gene>
<evidence type="ECO:0000313" key="2">
    <source>
        <dbReference type="Proteomes" id="UP001320159"/>
    </source>
</evidence>
<comment type="caution">
    <text evidence="1">The sequence shown here is derived from an EMBL/GenBank/DDBJ whole genome shotgun (WGS) entry which is preliminary data.</text>
</comment>
<protein>
    <submittedName>
        <fullName evidence="1">Uncharacterized protein</fullName>
    </submittedName>
</protein>
<sequence length="302" mass="33535">MSSAEKISSRLPHFYVHWDKESLISNTVDSIGKRLDESEKEFIAIMRCHWVDTAGGTDLDRLGAIFRIGRNDGEPDNDYRGRLKAAVISYKGGGTIGAIKTIVRVTLGLPQDYPVEIIENPPVALNKTWNVRAGKEWTVNPRNINDTVPVITIKVETENARISDPTITNVTTGESITFTGDMHHGDILRISDGVATLNGSDETPRLSTTKMPSLPRRRTTWKYTEAVGANIGVFDSTKFDESVFAIDIISSVTFEWVADQPATFELRVPEHILMKAGMRKDYLQEMLESVKASGVKAEVKVI</sequence>